<dbReference type="PANTHER" id="PTHR11717">
    <property type="entry name" value="LOW MOLECULAR WEIGHT PROTEIN TYROSINE PHOSPHATASE"/>
    <property type="match status" value="1"/>
</dbReference>
<dbReference type="RefSeq" id="WP_142928532.1">
    <property type="nucleotide sequence ID" value="NZ_ML660099.1"/>
</dbReference>
<dbReference type="Gene3D" id="3.40.50.2300">
    <property type="match status" value="1"/>
</dbReference>
<dbReference type="InterPro" id="IPR036196">
    <property type="entry name" value="Ptyr_pPase_sf"/>
</dbReference>
<evidence type="ECO:0000259" key="7">
    <source>
        <dbReference type="SMART" id="SM00226"/>
    </source>
</evidence>
<comment type="caution">
    <text evidence="8">The sequence shown here is derived from an EMBL/GenBank/DDBJ whole genome shotgun (WGS) entry which is preliminary data.</text>
</comment>
<dbReference type="Pfam" id="PF01451">
    <property type="entry name" value="LMWPc"/>
    <property type="match status" value="1"/>
</dbReference>
<feature type="active site" evidence="6">
    <location>
        <position position="58"/>
    </location>
</feature>
<keyword evidence="9" id="KW-1185">Reference proteome</keyword>
<keyword evidence="3" id="KW-0378">Hydrolase</keyword>
<comment type="similarity">
    <text evidence="1">Belongs to the low molecular weight phosphotyrosine protein phosphatase family.</text>
</comment>
<dbReference type="PRINTS" id="PR00719">
    <property type="entry name" value="LMWPTPASE"/>
</dbReference>
<sequence length="188" mass="20860">MLSALDAYIKNRFGSRSGLLAAVKYKALYWLGHYRQYQQIDFAGAERLVFICSGNICRSPLAEVVARETGFSAESFGLHCRGGDPADPRVLEFAGTLGLDVEAHRSRNIAEYVGRQGDVLVVMEPAHLTELGQHINGTRQVTIATLWGEPPTPYLHDPFSCNTTFFNRCEHQLALAVKRFIACVDASR</sequence>
<name>A0A545T3H0_9GAMM</name>
<evidence type="ECO:0000256" key="1">
    <source>
        <dbReference type="ARBA" id="ARBA00011063"/>
    </source>
</evidence>
<dbReference type="SUPFAM" id="SSF52788">
    <property type="entry name" value="Phosphotyrosine protein phosphatases I"/>
    <property type="match status" value="1"/>
</dbReference>
<evidence type="ECO:0000256" key="2">
    <source>
        <dbReference type="ARBA" id="ARBA00013064"/>
    </source>
</evidence>
<dbReference type="SMART" id="SM00226">
    <property type="entry name" value="LMWPc"/>
    <property type="match status" value="1"/>
</dbReference>
<dbReference type="InterPro" id="IPR017867">
    <property type="entry name" value="Tyr_phospatase_low_mol_wt"/>
</dbReference>
<evidence type="ECO:0000313" key="8">
    <source>
        <dbReference type="EMBL" id="TQV71756.1"/>
    </source>
</evidence>
<dbReference type="InterPro" id="IPR023485">
    <property type="entry name" value="Ptyr_pPase"/>
</dbReference>
<feature type="domain" description="Phosphotyrosine protein phosphatase I" evidence="7">
    <location>
        <begin position="46"/>
        <end position="183"/>
    </location>
</feature>
<accession>A0A545T3H0</accession>
<dbReference type="PANTHER" id="PTHR11717:SF31">
    <property type="entry name" value="LOW MOLECULAR WEIGHT PROTEIN-TYROSINE-PHOSPHATASE ETP-RELATED"/>
    <property type="match status" value="1"/>
</dbReference>
<comment type="catalytic activity">
    <reaction evidence="5">
        <text>O-phospho-L-tyrosyl-[protein] + H2O = L-tyrosyl-[protein] + phosphate</text>
        <dbReference type="Rhea" id="RHEA:10684"/>
        <dbReference type="Rhea" id="RHEA-COMP:10136"/>
        <dbReference type="Rhea" id="RHEA-COMP:20101"/>
        <dbReference type="ChEBI" id="CHEBI:15377"/>
        <dbReference type="ChEBI" id="CHEBI:43474"/>
        <dbReference type="ChEBI" id="CHEBI:46858"/>
        <dbReference type="ChEBI" id="CHEBI:61978"/>
        <dbReference type="EC" id="3.1.3.48"/>
    </reaction>
</comment>
<dbReference type="EC" id="3.1.3.48" evidence="2"/>
<reference evidence="8 9" key="1">
    <citation type="submission" date="2019-06" db="EMBL/GenBank/DDBJ databases">
        <title>Whole genome sequence for Cellvibrionaceae sp. R142.</title>
        <authorList>
            <person name="Wang G."/>
        </authorList>
    </citation>
    <scope>NUCLEOTIDE SEQUENCE [LARGE SCALE GENOMIC DNA]</scope>
    <source>
        <strain evidence="8 9">R142</strain>
    </source>
</reference>
<dbReference type="Proteomes" id="UP000319732">
    <property type="component" value="Unassembled WGS sequence"/>
</dbReference>
<keyword evidence="4" id="KW-0904">Protein phosphatase</keyword>
<proteinExistence type="inferred from homology"/>
<evidence type="ECO:0000256" key="6">
    <source>
        <dbReference type="PIRSR" id="PIRSR617867-1"/>
    </source>
</evidence>
<dbReference type="OrthoDB" id="9784339at2"/>
<protein>
    <recommendedName>
        <fullName evidence="2">protein-tyrosine-phosphatase</fullName>
        <ecNumber evidence="2">3.1.3.48</ecNumber>
    </recommendedName>
</protein>
<organism evidence="8 9">
    <name type="scientific">Exilibacterium tricleocarpae</name>
    <dbReference type="NCBI Taxonomy" id="2591008"/>
    <lineage>
        <taxon>Bacteria</taxon>
        <taxon>Pseudomonadati</taxon>
        <taxon>Pseudomonadota</taxon>
        <taxon>Gammaproteobacteria</taxon>
        <taxon>Cellvibrionales</taxon>
        <taxon>Cellvibrionaceae</taxon>
        <taxon>Exilibacterium</taxon>
    </lineage>
</organism>
<dbReference type="EMBL" id="VHSG01000020">
    <property type="protein sequence ID" value="TQV71756.1"/>
    <property type="molecule type" value="Genomic_DNA"/>
</dbReference>
<feature type="active site" description="Nucleophile" evidence="6">
    <location>
        <position position="52"/>
    </location>
</feature>
<dbReference type="AlphaFoldDB" id="A0A545T3H0"/>
<evidence type="ECO:0000256" key="5">
    <source>
        <dbReference type="ARBA" id="ARBA00051722"/>
    </source>
</evidence>
<gene>
    <name evidence="8" type="ORF">FKG94_19090</name>
</gene>
<evidence type="ECO:0000256" key="4">
    <source>
        <dbReference type="ARBA" id="ARBA00022912"/>
    </source>
</evidence>
<evidence type="ECO:0000256" key="3">
    <source>
        <dbReference type="ARBA" id="ARBA00022801"/>
    </source>
</evidence>
<evidence type="ECO:0000313" key="9">
    <source>
        <dbReference type="Proteomes" id="UP000319732"/>
    </source>
</evidence>
<dbReference type="InterPro" id="IPR050438">
    <property type="entry name" value="LMW_PTPase"/>
</dbReference>
<feature type="active site" description="Proton donor" evidence="6">
    <location>
        <position position="157"/>
    </location>
</feature>
<dbReference type="GO" id="GO:0004725">
    <property type="term" value="F:protein tyrosine phosphatase activity"/>
    <property type="evidence" value="ECO:0007669"/>
    <property type="project" value="UniProtKB-EC"/>
</dbReference>